<gene>
    <name evidence="2" type="ORF">PSTT_04309</name>
</gene>
<dbReference type="EMBL" id="PKSL01000030">
    <property type="protein sequence ID" value="POW12654.1"/>
    <property type="molecule type" value="Genomic_DNA"/>
</dbReference>
<dbReference type="VEuPathDB" id="FungiDB:PSHT_00956"/>
<dbReference type="Proteomes" id="UP000239156">
    <property type="component" value="Unassembled WGS sequence"/>
</dbReference>
<comment type="caution">
    <text evidence="2">The sequence shown here is derived from an EMBL/GenBank/DDBJ whole genome shotgun (WGS) entry which is preliminary data.</text>
</comment>
<sequence length="525" mass="58658">MAAGIYPSVPSILCILPNNTAGLTKQSVATALQLMVGAQDMNIYIYIYKQTGSSNLCSLTSCFALSDCQLCRFHCYFHLHSGSSTALQKRTLDRTRFHLFGLGNVANLIKVSSEFIQLTWSAAHRESSAPWLSVFALEVQCLPVTRSHSLFASHPTIQLKHSKYLPNLTYLAHSMHIRVVSLVNLFSFLHLTKLTSTSPIIGLSSPKNHAINKRCLPIPDCLNDVFSYFRERARNVADQVGGVSHEAAQRQWHEAVTYEHSSSPLVDESYWKGKSFNVCKHNVLTYLLREVSTSNEVTATSLRLFSKKLIEPIEQRRMSKSNGKIYDPLHFAIGNPAGLIKPSSASTIVNHAPSLENDLDSIRKGSTFKAIDEIDEQDVLRHGKGSTEPLSGSKSLGDAPGLGNRREPPLGLAAVSREIEGLKESATCLGEDMDLSQWSAMWLRFALITSRHEVFQSAEWDGWREVLLGHLITIAYWDRTSSSKETITGELAAKELLHEEKWLALSENNCLRPVEDEWWMEFKGE</sequence>
<feature type="region of interest" description="Disordered" evidence="1">
    <location>
        <begin position="382"/>
        <end position="407"/>
    </location>
</feature>
<proteinExistence type="predicted"/>
<evidence type="ECO:0000313" key="3">
    <source>
        <dbReference type="Proteomes" id="UP000239156"/>
    </source>
</evidence>
<accession>A0A2S4VT00</accession>
<dbReference type="AlphaFoldDB" id="A0A2S4VT00"/>
<protein>
    <submittedName>
        <fullName evidence="2">Uncharacterized protein</fullName>
    </submittedName>
</protein>
<name>A0A2S4VT00_9BASI</name>
<organism evidence="2 3">
    <name type="scientific">Puccinia striiformis</name>
    <dbReference type="NCBI Taxonomy" id="27350"/>
    <lineage>
        <taxon>Eukaryota</taxon>
        <taxon>Fungi</taxon>
        <taxon>Dikarya</taxon>
        <taxon>Basidiomycota</taxon>
        <taxon>Pucciniomycotina</taxon>
        <taxon>Pucciniomycetes</taxon>
        <taxon>Pucciniales</taxon>
        <taxon>Pucciniaceae</taxon>
        <taxon>Puccinia</taxon>
    </lineage>
</organism>
<reference evidence="2" key="1">
    <citation type="submission" date="2017-12" db="EMBL/GenBank/DDBJ databases">
        <title>Gene loss provides genomic basis for host adaptation in cereal stripe rust fungi.</title>
        <authorList>
            <person name="Xia C."/>
        </authorList>
    </citation>
    <scope>NUCLEOTIDE SEQUENCE [LARGE SCALE GENOMIC DNA]</scope>
    <source>
        <strain evidence="2">93-210</strain>
    </source>
</reference>
<evidence type="ECO:0000313" key="2">
    <source>
        <dbReference type="EMBL" id="POW12654.1"/>
    </source>
</evidence>
<dbReference type="VEuPathDB" id="FungiDB:PSTT_04309"/>
<evidence type="ECO:0000256" key="1">
    <source>
        <dbReference type="SAM" id="MobiDB-lite"/>
    </source>
</evidence>
<keyword evidence="3" id="KW-1185">Reference proteome</keyword>